<evidence type="ECO:0000313" key="1">
    <source>
        <dbReference type="EMBL" id="AES97261.1"/>
    </source>
</evidence>
<dbReference type="Proteomes" id="UP000002051">
    <property type="component" value="Chromosome 5"/>
</dbReference>
<keyword evidence="3" id="KW-1185">Reference proteome</keyword>
<evidence type="ECO:0000313" key="2">
    <source>
        <dbReference type="EnsemblPlants" id="AES97261"/>
    </source>
</evidence>
<reference evidence="1 3" key="2">
    <citation type="journal article" date="2014" name="BMC Genomics">
        <title>An improved genome release (version Mt4.0) for the model legume Medicago truncatula.</title>
        <authorList>
            <person name="Tang H."/>
            <person name="Krishnakumar V."/>
            <person name="Bidwell S."/>
            <person name="Rosen B."/>
            <person name="Chan A."/>
            <person name="Zhou S."/>
            <person name="Gentzbittel L."/>
            <person name="Childs K.L."/>
            <person name="Yandell M."/>
            <person name="Gundlach H."/>
            <person name="Mayer K.F."/>
            <person name="Schwartz D.C."/>
            <person name="Town C.D."/>
        </authorList>
    </citation>
    <scope>GENOME REANNOTATION</scope>
    <source>
        <strain evidence="2 3">cv. Jemalong A17</strain>
    </source>
</reference>
<dbReference type="HOGENOM" id="CLU_2546076_0_0_1"/>
<evidence type="ECO:0000313" key="3">
    <source>
        <dbReference type="Proteomes" id="UP000002051"/>
    </source>
</evidence>
<proteinExistence type="predicted"/>
<organism evidence="1 3">
    <name type="scientific">Medicago truncatula</name>
    <name type="common">Barrel medic</name>
    <name type="synonym">Medicago tribuloides</name>
    <dbReference type="NCBI Taxonomy" id="3880"/>
    <lineage>
        <taxon>Eukaryota</taxon>
        <taxon>Viridiplantae</taxon>
        <taxon>Streptophyta</taxon>
        <taxon>Embryophyta</taxon>
        <taxon>Tracheophyta</taxon>
        <taxon>Spermatophyta</taxon>
        <taxon>Magnoliopsida</taxon>
        <taxon>eudicotyledons</taxon>
        <taxon>Gunneridae</taxon>
        <taxon>Pentapetalae</taxon>
        <taxon>rosids</taxon>
        <taxon>fabids</taxon>
        <taxon>Fabales</taxon>
        <taxon>Fabaceae</taxon>
        <taxon>Papilionoideae</taxon>
        <taxon>50 kb inversion clade</taxon>
        <taxon>NPAAA clade</taxon>
        <taxon>Hologalegina</taxon>
        <taxon>IRL clade</taxon>
        <taxon>Trifolieae</taxon>
        <taxon>Medicago</taxon>
    </lineage>
</organism>
<dbReference type="EnsemblPlants" id="AES97261">
    <property type="protein sequence ID" value="AES97261"/>
    <property type="gene ID" value="MTR_5g047920"/>
</dbReference>
<sequence>MSLQVSSQDSWLWRPNIGDGCGQNETVGPLIIHCPTFGYAWQQNPYPRLPARTKPILTGFPRFDWVWLWVWVFPDFQTRVWDG</sequence>
<gene>
    <name evidence="1" type="ordered locus">MTR_5g047920</name>
</gene>
<reference evidence="2" key="3">
    <citation type="submission" date="2015-04" db="UniProtKB">
        <authorList>
            <consortium name="EnsemblPlants"/>
        </authorList>
    </citation>
    <scope>IDENTIFICATION</scope>
    <source>
        <strain evidence="2">cv. Jemalong A17</strain>
    </source>
</reference>
<name>G7JZ76_MEDTR</name>
<dbReference type="AlphaFoldDB" id="G7JZ76"/>
<dbReference type="PaxDb" id="3880-AES97261"/>
<accession>G7JZ76</accession>
<dbReference type="EMBL" id="CM001221">
    <property type="protein sequence ID" value="AES97261.1"/>
    <property type="molecule type" value="Genomic_DNA"/>
</dbReference>
<protein>
    <submittedName>
        <fullName evidence="1 2">Uncharacterized protein</fullName>
    </submittedName>
</protein>
<reference evidence="1 3" key="1">
    <citation type="journal article" date="2011" name="Nature">
        <title>The Medicago genome provides insight into the evolution of rhizobial symbioses.</title>
        <authorList>
            <person name="Young N.D."/>
            <person name="Debelle F."/>
            <person name="Oldroyd G.E."/>
            <person name="Geurts R."/>
            <person name="Cannon S.B."/>
            <person name="Udvardi M.K."/>
            <person name="Benedito V.A."/>
            <person name="Mayer K.F."/>
            <person name="Gouzy J."/>
            <person name="Schoof H."/>
            <person name="Van de Peer Y."/>
            <person name="Proost S."/>
            <person name="Cook D.R."/>
            <person name="Meyers B.C."/>
            <person name="Spannagl M."/>
            <person name="Cheung F."/>
            <person name="De Mita S."/>
            <person name="Krishnakumar V."/>
            <person name="Gundlach H."/>
            <person name="Zhou S."/>
            <person name="Mudge J."/>
            <person name="Bharti A.K."/>
            <person name="Murray J.D."/>
            <person name="Naoumkina M.A."/>
            <person name="Rosen B."/>
            <person name="Silverstein K.A."/>
            <person name="Tang H."/>
            <person name="Rombauts S."/>
            <person name="Zhao P.X."/>
            <person name="Zhou P."/>
            <person name="Barbe V."/>
            <person name="Bardou P."/>
            <person name="Bechner M."/>
            <person name="Bellec A."/>
            <person name="Berger A."/>
            <person name="Berges H."/>
            <person name="Bidwell S."/>
            <person name="Bisseling T."/>
            <person name="Choisne N."/>
            <person name="Couloux A."/>
            <person name="Denny R."/>
            <person name="Deshpande S."/>
            <person name="Dai X."/>
            <person name="Doyle J.J."/>
            <person name="Dudez A.M."/>
            <person name="Farmer A.D."/>
            <person name="Fouteau S."/>
            <person name="Franken C."/>
            <person name="Gibelin C."/>
            <person name="Gish J."/>
            <person name="Goldstein S."/>
            <person name="Gonzalez A.J."/>
            <person name="Green P.J."/>
            <person name="Hallab A."/>
            <person name="Hartog M."/>
            <person name="Hua A."/>
            <person name="Humphray S.J."/>
            <person name="Jeong D.H."/>
            <person name="Jing Y."/>
            <person name="Jocker A."/>
            <person name="Kenton S.M."/>
            <person name="Kim D.J."/>
            <person name="Klee K."/>
            <person name="Lai H."/>
            <person name="Lang C."/>
            <person name="Lin S."/>
            <person name="Macmil S.L."/>
            <person name="Magdelenat G."/>
            <person name="Matthews L."/>
            <person name="McCorrison J."/>
            <person name="Monaghan E.L."/>
            <person name="Mun J.H."/>
            <person name="Najar F.Z."/>
            <person name="Nicholson C."/>
            <person name="Noirot C."/>
            <person name="O'Bleness M."/>
            <person name="Paule C.R."/>
            <person name="Poulain J."/>
            <person name="Prion F."/>
            <person name="Qin B."/>
            <person name="Qu C."/>
            <person name="Retzel E.F."/>
            <person name="Riddle C."/>
            <person name="Sallet E."/>
            <person name="Samain S."/>
            <person name="Samson N."/>
            <person name="Sanders I."/>
            <person name="Saurat O."/>
            <person name="Scarpelli C."/>
            <person name="Schiex T."/>
            <person name="Segurens B."/>
            <person name="Severin A.J."/>
            <person name="Sherrier D.J."/>
            <person name="Shi R."/>
            <person name="Sims S."/>
            <person name="Singer S.R."/>
            <person name="Sinharoy S."/>
            <person name="Sterck L."/>
            <person name="Viollet A."/>
            <person name="Wang B.B."/>
            <person name="Wang K."/>
            <person name="Wang M."/>
            <person name="Wang X."/>
            <person name="Warfsmann J."/>
            <person name="Weissenbach J."/>
            <person name="White D.D."/>
            <person name="White J.D."/>
            <person name="Wiley G.B."/>
            <person name="Wincker P."/>
            <person name="Xing Y."/>
            <person name="Yang L."/>
            <person name="Yao Z."/>
            <person name="Ying F."/>
            <person name="Zhai J."/>
            <person name="Zhou L."/>
            <person name="Zuber A."/>
            <person name="Denarie J."/>
            <person name="Dixon R.A."/>
            <person name="May G.D."/>
            <person name="Schwartz D.C."/>
            <person name="Rogers J."/>
            <person name="Quetier F."/>
            <person name="Town C.D."/>
            <person name="Roe B.A."/>
        </authorList>
    </citation>
    <scope>NUCLEOTIDE SEQUENCE [LARGE SCALE GENOMIC DNA]</scope>
    <source>
        <strain evidence="1">A17</strain>
        <strain evidence="2 3">cv. Jemalong A17</strain>
    </source>
</reference>